<organism evidence="29 30">
    <name type="scientific">Jaculus jaculus</name>
    <name type="common">Lesser Egyptian jerboa</name>
    <dbReference type="NCBI Taxonomy" id="51337"/>
    <lineage>
        <taxon>Eukaryota</taxon>
        <taxon>Metazoa</taxon>
        <taxon>Chordata</taxon>
        <taxon>Craniata</taxon>
        <taxon>Vertebrata</taxon>
        <taxon>Euteleostomi</taxon>
        <taxon>Mammalia</taxon>
        <taxon>Eutheria</taxon>
        <taxon>Euarchontoglires</taxon>
        <taxon>Glires</taxon>
        <taxon>Rodentia</taxon>
        <taxon>Myomorpha</taxon>
        <taxon>Dipodoidea</taxon>
        <taxon>Dipodidae</taxon>
        <taxon>Dipodinae</taxon>
        <taxon>Jaculus</taxon>
    </lineage>
</organism>
<dbReference type="GO" id="GO:0098839">
    <property type="term" value="C:postsynaptic density membrane"/>
    <property type="evidence" value="ECO:0007669"/>
    <property type="project" value="UniProtKB-SubCell"/>
</dbReference>
<dbReference type="FunFam" id="2.60.40.10:FF:000083">
    <property type="entry name" value="Sortilin-related VPS10 domain containing receptor 2"/>
    <property type="match status" value="1"/>
</dbReference>
<dbReference type="InterPro" id="IPR015943">
    <property type="entry name" value="WD40/YVTN_repeat-like_dom_sf"/>
</dbReference>
<feature type="transmembrane region" description="Helical" evidence="27">
    <location>
        <begin position="1087"/>
        <end position="1106"/>
    </location>
</feature>
<dbReference type="SUPFAM" id="SSF110296">
    <property type="entry name" value="Oligoxyloglucan reducing end-specific cellobiohydrolase"/>
    <property type="match status" value="1"/>
</dbReference>
<proteinExistence type="inferred from homology"/>
<dbReference type="Gene3D" id="2.10.70.80">
    <property type="match status" value="1"/>
</dbReference>
<keyword evidence="11 27" id="KW-0812">Transmembrane</keyword>
<evidence type="ECO:0000256" key="18">
    <source>
        <dbReference type="ARBA" id="ARBA00023157"/>
    </source>
</evidence>
<evidence type="ECO:0000256" key="4">
    <source>
        <dbReference type="ARBA" id="ARBA00004358"/>
    </source>
</evidence>
<keyword evidence="19" id="KW-0325">Glycoprotein</keyword>
<keyword evidence="18" id="KW-1015">Disulfide bond</keyword>
<dbReference type="PANTHER" id="PTHR12106:SF9">
    <property type="entry name" value="VPS10 DOMAIN-CONTAINING RECEPTOR SORCS2"/>
    <property type="match status" value="1"/>
</dbReference>
<dbReference type="Ensembl" id="ENSJJAT00000006435.1">
    <property type="protein sequence ID" value="ENSJJAP00000003020.1"/>
    <property type="gene ID" value="ENSJJAG00000005535.1"/>
</dbReference>
<evidence type="ECO:0000256" key="2">
    <source>
        <dbReference type="ARBA" id="ARBA00004251"/>
    </source>
</evidence>
<evidence type="ECO:0000256" key="25">
    <source>
        <dbReference type="ARBA" id="ARBA00074088"/>
    </source>
</evidence>
<evidence type="ECO:0000256" key="21">
    <source>
        <dbReference type="ARBA" id="ARBA00023273"/>
    </source>
</evidence>
<dbReference type="Gene3D" id="2.60.40.10">
    <property type="entry name" value="Immunoglobulins"/>
    <property type="match status" value="1"/>
</dbReference>
<evidence type="ECO:0000256" key="24">
    <source>
        <dbReference type="ARBA" id="ARBA00034112"/>
    </source>
</evidence>
<evidence type="ECO:0000256" key="1">
    <source>
        <dbReference type="ARBA" id="ARBA00004146"/>
    </source>
</evidence>
<dbReference type="InterPro" id="IPR035986">
    <property type="entry name" value="PKD_dom_sf"/>
</dbReference>
<evidence type="ECO:0000256" key="12">
    <source>
        <dbReference type="ARBA" id="ARBA00022729"/>
    </source>
</evidence>
<evidence type="ECO:0000256" key="26">
    <source>
        <dbReference type="SAM" id="MobiDB-lite"/>
    </source>
</evidence>
<keyword evidence="20" id="KW-0628">Postsynaptic cell membrane</keyword>
<gene>
    <name evidence="29" type="primary">Sorcs2</name>
</gene>
<dbReference type="GeneID" id="101595623"/>
<dbReference type="FunFam" id="2.10.70.80:FF:000001">
    <property type="entry name" value="Sortilin-related VPS10 domain-containing receptor 1"/>
    <property type="match status" value="1"/>
</dbReference>
<evidence type="ECO:0000256" key="5">
    <source>
        <dbReference type="ARBA" id="ARBA00004484"/>
    </source>
</evidence>
<evidence type="ECO:0000313" key="29">
    <source>
        <dbReference type="Ensembl" id="ENSJJAP00000003020.1"/>
    </source>
</evidence>
<dbReference type="SUPFAM" id="SSF49299">
    <property type="entry name" value="PKD domain"/>
    <property type="match status" value="1"/>
</dbReference>
<dbReference type="GO" id="GO:0031901">
    <property type="term" value="C:early endosome membrane"/>
    <property type="evidence" value="ECO:0007669"/>
    <property type="project" value="UniProtKB-SubCell"/>
</dbReference>
<evidence type="ECO:0000256" key="9">
    <source>
        <dbReference type="ARBA" id="ARBA00022475"/>
    </source>
</evidence>
<reference evidence="29" key="1">
    <citation type="submission" date="2025-08" db="UniProtKB">
        <authorList>
            <consortium name="Ensembl"/>
        </authorList>
    </citation>
    <scope>IDENTIFICATION</scope>
</reference>
<evidence type="ECO:0000256" key="19">
    <source>
        <dbReference type="ARBA" id="ARBA00023180"/>
    </source>
</evidence>
<evidence type="ECO:0000256" key="7">
    <source>
        <dbReference type="ARBA" id="ARBA00004565"/>
    </source>
</evidence>
<evidence type="ECO:0000256" key="13">
    <source>
        <dbReference type="ARBA" id="ARBA00022737"/>
    </source>
</evidence>
<keyword evidence="9" id="KW-1003">Cell membrane</keyword>
<name>A0A8C5K2Z9_JACJA</name>
<protein>
    <recommendedName>
        <fullName evidence="25">VPS10 domain-containing receptor SorCS2</fullName>
    </recommendedName>
</protein>
<dbReference type="GO" id="GO:0006886">
    <property type="term" value="P:intracellular protein transport"/>
    <property type="evidence" value="ECO:0007669"/>
    <property type="project" value="Ensembl"/>
</dbReference>
<dbReference type="Gene3D" id="2.130.10.10">
    <property type="entry name" value="YVTN repeat-like/Quinoprotein amine dehydrogenase"/>
    <property type="match status" value="1"/>
</dbReference>
<dbReference type="Pfam" id="PF15901">
    <property type="entry name" value="Sortilin_C"/>
    <property type="match status" value="1"/>
</dbReference>
<keyword evidence="12" id="KW-0732">Signal</keyword>
<evidence type="ECO:0000256" key="16">
    <source>
        <dbReference type="ARBA" id="ARBA00023018"/>
    </source>
</evidence>
<dbReference type="GeneTree" id="ENSGT01030000234563"/>
<dbReference type="InterPro" id="IPR006581">
    <property type="entry name" value="VPS10"/>
</dbReference>
<keyword evidence="15 27" id="KW-1133">Transmembrane helix</keyword>
<dbReference type="GO" id="GO:0055038">
    <property type="term" value="C:recycling endosome membrane"/>
    <property type="evidence" value="ECO:0007669"/>
    <property type="project" value="UniProtKB-SubCell"/>
</dbReference>
<evidence type="ECO:0000256" key="3">
    <source>
        <dbReference type="ARBA" id="ARBA00004279"/>
    </source>
</evidence>
<evidence type="ECO:0000256" key="14">
    <source>
        <dbReference type="ARBA" id="ARBA00022753"/>
    </source>
</evidence>
<evidence type="ECO:0000256" key="6">
    <source>
        <dbReference type="ARBA" id="ARBA00004552"/>
    </source>
</evidence>
<dbReference type="InterPro" id="IPR031777">
    <property type="entry name" value="Sortilin_C"/>
</dbReference>
<keyword evidence="21" id="KW-0966">Cell projection</keyword>
<keyword evidence="22" id="KW-0968">Cytoplasmic vesicle</keyword>
<evidence type="ECO:0000259" key="28">
    <source>
        <dbReference type="PROSITE" id="PS50093"/>
    </source>
</evidence>
<keyword evidence="16" id="KW-0770">Synapse</keyword>
<dbReference type="InterPro" id="IPR013783">
    <property type="entry name" value="Ig-like_fold"/>
</dbReference>
<dbReference type="GO" id="GO:0005829">
    <property type="term" value="C:cytosol"/>
    <property type="evidence" value="ECO:0007669"/>
    <property type="project" value="Ensembl"/>
</dbReference>
<keyword evidence="17 27" id="KW-0472">Membrane</keyword>
<evidence type="ECO:0000256" key="10">
    <source>
        <dbReference type="ARBA" id="ARBA00022599"/>
    </source>
</evidence>
<dbReference type="PROSITE" id="PS50093">
    <property type="entry name" value="PKD"/>
    <property type="match status" value="1"/>
</dbReference>
<dbReference type="Gene3D" id="3.30.60.270">
    <property type="match status" value="1"/>
</dbReference>
<keyword evidence="10" id="KW-0771">Synaptosome</keyword>
<dbReference type="Pfam" id="PF15902">
    <property type="entry name" value="Sortilin-Vps10"/>
    <property type="match status" value="1"/>
</dbReference>
<evidence type="ECO:0000256" key="22">
    <source>
        <dbReference type="ARBA" id="ARBA00023329"/>
    </source>
</evidence>
<dbReference type="GO" id="GO:0060292">
    <property type="term" value="P:long-term synaptic depression"/>
    <property type="evidence" value="ECO:0007669"/>
    <property type="project" value="Ensembl"/>
</dbReference>
<dbReference type="GO" id="GO:0043197">
    <property type="term" value="C:dendritic spine"/>
    <property type="evidence" value="ECO:0007669"/>
    <property type="project" value="UniProtKB-SubCell"/>
</dbReference>
<feature type="compositionally biased region" description="Basic and acidic residues" evidence="26">
    <location>
        <begin position="86"/>
        <end position="96"/>
    </location>
</feature>
<dbReference type="InterPro" id="IPR022409">
    <property type="entry name" value="PKD/Chitinase_dom"/>
</dbReference>
<dbReference type="FunFam" id="2.130.10.10:FF:000572">
    <property type="entry name" value="VPS10 domain-containing receptor SorCS2 isoform X2"/>
    <property type="match status" value="1"/>
</dbReference>
<evidence type="ECO:0000256" key="11">
    <source>
        <dbReference type="ARBA" id="ARBA00022692"/>
    </source>
</evidence>
<dbReference type="SMART" id="SM00089">
    <property type="entry name" value="PKD"/>
    <property type="match status" value="1"/>
</dbReference>
<sequence>MGYPGPSSAPKGRGLGARAPTLRSPPLLRWPRWRPLLPPPLLLLLLLLLAACGVAGRSPQPERSGPRARLTRVPRSPPAGCAQSGHGEDRRAHGGEPDAPGCGLDPVLGSAEDSPRAPGQGRKARAAPVAGAASRAQVSLISTSFVLKGDATHNQAMVHWTGENSSVILILTKYYHADMGKVLESSLWRSSDFGTSYTKLTLQPGVTTVIDNFYICPTNKRKIILVSSSLGDREQSLFLSTDEGATFQKHPVPFLVETLLFHPKEADKVLAYTKDSKLYVSTDLGKKWALLHERVTKDHVFWAVSGVDTDPSVVHMESQDLNGGFGYVTCKIQDCSAQSRKSPFARPIDQGSLTVQDDYVFLKATSANRTKYYVSYRRGDFVLVKLPKYALPKDLQIISTDEQQVFVAVQEWNQVDTYNLYQSDPRGVHYSLVLENVRSSRQAEESVVIDILEVRGVKGVFLANQKVDGKVTTLITYNKGRDWDFLRPPNTDMNGKPTNCQPPDCHLHLHLRWADNPYVSGTVHTKDTAPGLIMGAGNLGSQLIEYKEEMYITSDCGHTWRQVFEEEHHVLYLDHGGVIAAIKDTSIPLKVLRFSVDEGHTWSTHNFTSTSVFVDGLLSEPGDETLVMTVFGHISFRSDWELVKVDFRPSFPKQCGEDDYSSWDLTDLQGDHCIMGQQRSFRKRKSTSWCVKGKSFTSALTSRVCKCRDSDFLCDYGFERLPSSESAANKCSANFWFNPLSPPDDCALGQTYTSSFGYRKVVSNMCEGGVDLQQSPVQLQCPLTPPRGLQVSIRGEAVAVQPGDDVLFVVRQEQGDILTTKYQVDLGDGFKAMYVNLTLTDEPIRHRYESPGVYRVSVRAENMAGHDEAVLFVQVNSPLQALYLEVVPVIGINQEVNLTAVLLPLNPNLTIFYWWIGHSLQPLLSLDNSVTTRFSDTGEVRVTVQAACGNSVLQDSRVVRVLDQFQVVPLQFSSDLDTYNPNTPEWRDDVGLVVTRLLAKETSIPEELLVTVVKPGLPTLADLYVLLPPPRPTRKRSLTGDKRLTAIQQVLSDHKISFLLRGGLRILVALRDMDAGSQRPSGSSGHWAVVVLFVIGLFAMGALILYKFKRKRPGRTVYAQMHNEKEQEMTSPVSHSEDAQSTIQGNHSGVVLSINSREMHSYLVS</sequence>
<dbReference type="CTD" id="57537"/>
<evidence type="ECO:0000256" key="27">
    <source>
        <dbReference type="SAM" id="Phobius"/>
    </source>
</evidence>
<evidence type="ECO:0000256" key="15">
    <source>
        <dbReference type="ARBA" id="ARBA00022989"/>
    </source>
</evidence>
<dbReference type="OrthoDB" id="443634at2759"/>
<keyword evidence="14" id="KW-0967">Endosome</keyword>
<evidence type="ECO:0000256" key="23">
    <source>
        <dbReference type="ARBA" id="ARBA00034102"/>
    </source>
</evidence>
<evidence type="ECO:0000256" key="20">
    <source>
        <dbReference type="ARBA" id="ARBA00023257"/>
    </source>
</evidence>
<feature type="region of interest" description="Disordered" evidence="26">
    <location>
        <begin position="1"/>
        <end position="30"/>
    </location>
</feature>
<dbReference type="SMART" id="SM00602">
    <property type="entry name" value="VPS10"/>
    <property type="match status" value="1"/>
</dbReference>
<dbReference type="AlphaFoldDB" id="A0A8C5K2Z9"/>
<dbReference type="Pfam" id="PF00801">
    <property type="entry name" value="PKD"/>
    <property type="match status" value="1"/>
</dbReference>
<keyword evidence="13" id="KW-0677">Repeat</keyword>
<accession>A0A8C5K2Z9</accession>
<evidence type="ECO:0000313" key="30">
    <source>
        <dbReference type="Proteomes" id="UP000694385"/>
    </source>
</evidence>
<feature type="region of interest" description="Disordered" evidence="26">
    <location>
        <begin position="56"/>
        <end position="128"/>
    </location>
</feature>
<dbReference type="GO" id="GO:0043204">
    <property type="term" value="C:perikaryon"/>
    <property type="evidence" value="ECO:0007669"/>
    <property type="project" value="UniProtKB-SubCell"/>
</dbReference>
<dbReference type="InterPro" id="IPR031778">
    <property type="entry name" value="Sortilin_N"/>
</dbReference>
<dbReference type="InterPro" id="IPR050310">
    <property type="entry name" value="VPS10-sortilin"/>
</dbReference>
<dbReference type="FunFam" id="3.30.60.270:FF:000003">
    <property type="entry name" value="Sortilin-related VPS10 domain containing receptor 2"/>
    <property type="match status" value="1"/>
</dbReference>
<dbReference type="PANTHER" id="PTHR12106">
    <property type="entry name" value="SORTILIN RELATED"/>
    <property type="match status" value="1"/>
</dbReference>
<keyword evidence="30" id="KW-1185">Reference proteome</keyword>
<reference evidence="29" key="2">
    <citation type="submission" date="2025-09" db="UniProtKB">
        <authorList>
            <consortium name="Ensembl"/>
        </authorList>
    </citation>
    <scope>IDENTIFICATION</scope>
</reference>
<dbReference type="InterPro" id="IPR000601">
    <property type="entry name" value="PKD_dom"/>
</dbReference>
<evidence type="ECO:0000256" key="17">
    <source>
        <dbReference type="ARBA" id="ARBA00023136"/>
    </source>
</evidence>
<feature type="domain" description="PKD" evidence="28">
    <location>
        <begin position="822"/>
        <end position="882"/>
    </location>
</feature>
<comment type="similarity">
    <text evidence="8">Belongs to the VPS10-related sortilin family. SORCS subfamily.</text>
</comment>
<dbReference type="Proteomes" id="UP000694385">
    <property type="component" value="Unassembled WGS sequence"/>
</dbReference>
<comment type="subcellular location">
    <subcellularLocation>
        <location evidence="2">Cell membrane</location>
        <topology evidence="2">Single-pass type I membrane protein</topology>
    </subcellularLocation>
    <subcellularLocation>
        <location evidence="3">Cell projection</location>
        <location evidence="3">Dendrite</location>
    </subcellularLocation>
    <subcellularLocation>
        <location evidence="6">Cell projection</location>
        <location evidence="6">Dendritic spine</location>
    </subcellularLocation>
    <subcellularLocation>
        <location evidence="4">Cytoplasmic vesicle membrane</location>
        <topology evidence="4">Single-pass type I membrane protein</topology>
    </subcellularLocation>
    <subcellularLocation>
        <location evidence="1">Early endosome membrane</location>
    </subcellularLocation>
    <subcellularLocation>
        <location evidence="5">Perikaryon</location>
    </subcellularLocation>
    <subcellularLocation>
        <location evidence="24">Postsynaptic density membrane</location>
    </subcellularLocation>
    <subcellularLocation>
        <location evidence="7">Recycling endosome membrane</location>
    </subcellularLocation>
    <subcellularLocation>
        <location evidence="23">Synapse</location>
        <location evidence="23">Synaptosome</location>
    </subcellularLocation>
</comment>
<evidence type="ECO:0000256" key="8">
    <source>
        <dbReference type="ARBA" id="ARBA00010818"/>
    </source>
</evidence>